<dbReference type="GeneID" id="111274248"/>
<dbReference type="RefSeq" id="XP_022714596.1">
    <property type="nucleotide sequence ID" value="XM_022858861.1"/>
</dbReference>
<sequence length="162" mass="18825">MVTVFYKQSSLWYRESERRERGEEKTGERKFKLKTPETDIDDSIAFVRDLIDKKRKELLKHALIDGFSDLPIASRRLHLTCIKVFQMFYNKYDSNPEMLHQDIQKAIYIPLYVGASKPSMPLPYDSGSKKEFAAINSLLCSSFQISEQENYGIQSVCAHFKA</sequence>
<dbReference type="GO" id="GO:0010333">
    <property type="term" value="F:terpene synthase activity"/>
    <property type="evidence" value="ECO:0007669"/>
    <property type="project" value="InterPro"/>
</dbReference>
<gene>
    <name evidence="2" type="primary">LOC111274248</name>
</gene>
<name>A0A6P5WGR1_DURZI</name>
<dbReference type="InterPro" id="IPR050148">
    <property type="entry name" value="Terpene_synthase-like"/>
</dbReference>
<reference evidence="2" key="1">
    <citation type="submission" date="2025-08" db="UniProtKB">
        <authorList>
            <consortium name="RefSeq"/>
        </authorList>
    </citation>
    <scope>IDENTIFICATION</scope>
    <source>
        <tissue evidence="2">Fruit stalk</tissue>
    </source>
</reference>
<dbReference type="PANTHER" id="PTHR31739">
    <property type="entry name" value="ENT-COPALYL DIPHOSPHATE SYNTHASE, CHLOROPLASTIC"/>
    <property type="match status" value="1"/>
</dbReference>
<evidence type="ECO:0000313" key="1">
    <source>
        <dbReference type="Proteomes" id="UP000515121"/>
    </source>
</evidence>
<dbReference type="AlphaFoldDB" id="A0A6P5WGR1"/>
<proteinExistence type="predicted"/>
<keyword evidence="1" id="KW-1185">Reference proteome</keyword>
<dbReference type="GO" id="GO:0016102">
    <property type="term" value="P:diterpenoid biosynthetic process"/>
    <property type="evidence" value="ECO:0007669"/>
    <property type="project" value="TreeGrafter"/>
</dbReference>
<dbReference type="PANTHER" id="PTHR31739:SF29">
    <property type="entry name" value="(E,E)-GERANYLLINALOOL SYNTHASE-LIKE"/>
    <property type="match status" value="1"/>
</dbReference>
<dbReference type="Gene3D" id="1.10.600.10">
    <property type="entry name" value="Farnesyl Diphosphate Synthase"/>
    <property type="match status" value="1"/>
</dbReference>
<dbReference type="Proteomes" id="UP000515121">
    <property type="component" value="Unplaced"/>
</dbReference>
<evidence type="ECO:0000313" key="2">
    <source>
        <dbReference type="RefSeq" id="XP_022714596.1"/>
    </source>
</evidence>
<accession>A0A6P5WGR1</accession>
<dbReference type="InterPro" id="IPR008949">
    <property type="entry name" value="Isoprenoid_synthase_dom_sf"/>
</dbReference>
<dbReference type="KEGG" id="dzi:111274248"/>
<dbReference type="GO" id="GO:0000287">
    <property type="term" value="F:magnesium ion binding"/>
    <property type="evidence" value="ECO:0007669"/>
    <property type="project" value="TreeGrafter"/>
</dbReference>
<dbReference type="OrthoDB" id="1744047at2759"/>
<protein>
    <submittedName>
        <fullName evidence="2">(E,E)-geranyllinalool synthase-like</fullName>
    </submittedName>
</protein>
<organism evidence="1 2">
    <name type="scientific">Durio zibethinus</name>
    <name type="common">Durian</name>
    <dbReference type="NCBI Taxonomy" id="66656"/>
    <lineage>
        <taxon>Eukaryota</taxon>
        <taxon>Viridiplantae</taxon>
        <taxon>Streptophyta</taxon>
        <taxon>Embryophyta</taxon>
        <taxon>Tracheophyta</taxon>
        <taxon>Spermatophyta</taxon>
        <taxon>Magnoliopsida</taxon>
        <taxon>eudicotyledons</taxon>
        <taxon>Gunneridae</taxon>
        <taxon>Pentapetalae</taxon>
        <taxon>rosids</taxon>
        <taxon>malvids</taxon>
        <taxon>Malvales</taxon>
        <taxon>Malvaceae</taxon>
        <taxon>Helicteroideae</taxon>
        <taxon>Durio</taxon>
    </lineage>
</organism>